<name>A0A1L9VDE5_ASPGL</name>
<keyword evidence="3" id="KW-1185">Reference proteome</keyword>
<dbReference type="RefSeq" id="XP_022398624.1">
    <property type="nucleotide sequence ID" value="XM_022548440.1"/>
</dbReference>
<accession>A0A1L9VDE5</accession>
<dbReference type="EMBL" id="KV878904">
    <property type="protein sequence ID" value="OJJ81926.1"/>
    <property type="molecule type" value="Genomic_DNA"/>
</dbReference>
<organism evidence="2 3">
    <name type="scientific">Aspergillus glaucus CBS 516.65</name>
    <dbReference type="NCBI Taxonomy" id="1160497"/>
    <lineage>
        <taxon>Eukaryota</taxon>
        <taxon>Fungi</taxon>
        <taxon>Dikarya</taxon>
        <taxon>Ascomycota</taxon>
        <taxon>Pezizomycotina</taxon>
        <taxon>Eurotiomycetes</taxon>
        <taxon>Eurotiomycetidae</taxon>
        <taxon>Eurotiales</taxon>
        <taxon>Aspergillaceae</taxon>
        <taxon>Aspergillus</taxon>
        <taxon>Aspergillus subgen. Aspergillus</taxon>
    </lineage>
</organism>
<protein>
    <submittedName>
        <fullName evidence="2">Uncharacterized protein</fullName>
    </submittedName>
</protein>
<proteinExistence type="predicted"/>
<evidence type="ECO:0000313" key="3">
    <source>
        <dbReference type="Proteomes" id="UP000184300"/>
    </source>
</evidence>
<dbReference type="GeneID" id="34464700"/>
<keyword evidence="1" id="KW-0812">Transmembrane</keyword>
<dbReference type="AlphaFoldDB" id="A0A1L9VDE5"/>
<keyword evidence="1" id="KW-1133">Transmembrane helix</keyword>
<evidence type="ECO:0000256" key="1">
    <source>
        <dbReference type="SAM" id="Phobius"/>
    </source>
</evidence>
<feature type="transmembrane region" description="Helical" evidence="1">
    <location>
        <begin position="47"/>
        <end position="70"/>
    </location>
</feature>
<keyword evidence="1" id="KW-0472">Membrane</keyword>
<evidence type="ECO:0000313" key="2">
    <source>
        <dbReference type="EMBL" id="OJJ81926.1"/>
    </source>
</evidence>
<dbReference type="VEuPathDB" id="FungiDB:ASPGLDRAFT_605149"/>
<reference evidence="3" key="1">
    <citation type="journal article" date="2017" name="Genome Biol.">
        <title>Comparative genomics reveals high biological diversity and specific adaptations in the industrially and medically important fungal genus Aspergillus.</title>
        <authorList>
            <person name="de Vries R.P."/>
            <person name="Riley R."/>
            <person name="Wiebenga A."/>
            <person name="Aguilar-Osorio G."/>
            <person name="Amillis S."/>
            <person name="Uchima C.A."/>
            <person name="Anderluh G."/>
            <person name="Asadollahi M."/>
            <person name="Askin M."/>
            <person name="Barry K."/>
            <person name="Battaglia E."/>
            <person name="Bayram O."/>
            <person name="Benocci T."/>
            <person name="Braus-Stromeyer S.A."/>
            <person name="Caldana C."/>
            <person name="Canovas D."/>
            <person name="Cerqueira G.C."/>
            <person name="Chen F."/>
            <person name="Chen W."/>
            <person name="Choi C."/>
            <person name="Clum A."/>
            <person name="Dos Santos R.A."/>
            <person name="Damasio A.R."/>
            <person name="Diallinas G."/>
            <person name="Emri T."/>
            <person name="Fekete E."/>
            <person name="Flipphi M."/>
            <person name="Freyberg S."/>
            <person name="Gallo A."/>
            <person name="Gournas C."/>
            <person name="Habgood R."/>
            <person name="Hainaut M."/>
            <person name="Harispe M.L."/>
            <person name="Henrissat B."/>
            <person name="Hilden K.S."/>
            <person name="Hope R."/>
            <person name="Hossain A."/>
            <person name="Karabika E."/>
            <person name="Karaffa L."/>
            <person name="Karanyi Z."/>
            <person name="Krasevec N."/>
            <person name="Kuo A."/>
            <person name="Kusch H."/>
            <person name="LaButti K."/>
            <person name="Lagendijk E.L."/>
            <person name="Lapidus A."/>
            <person name="Levasseur A."/>
            <person name="Lindquist E."/>
            <person name="Lipzen A."/>
            <person name="Logrieco A.F."/>
            <person name="MacCabe A."/>
            <person name="Maekelae M.R."/>
            <person name="Malavazi I."/>
            <person name="Melin P."/>
            <person name="Meyer V."/>
            <person name="Mielnichuk N."/>
            <person name="Miskei M."/>
            <person name="Molnar A.P."/>
            <person name="Mule G."/>
            <person name="Ngan C.Y."/>
            <person name="Orejas M."/>
            <person name="Orosz E."/>
            <person name="Ouedraogo J.P."/>
            <person name="Overkamp K.M."/>
            <person name="Park H.-S."/>
            <person name="Perrone G."/>
            <person name="Piumi F."/>
            <person name="Punt P.J."/>
            <person name="Ram A.F."/>
            <person name="Ramon A."/>
            <person name="Rauscher S."/>
            <person name="Record E."/>
            <person name="Riano-Pachon D.M."/>
            <person name="Robert V."/>
            <person name="Roehrig J."/>
            <person name="Ruller R."/>
            <person name="Salamov A."/>
            <person name="Salih N.S."/>
            <person name="Samson R.A."/>
            <person name="Sandor E."/>
            <person name="Sanguinetti M."/>
            <person name="Schuetze T."/>
            <person name="Sepcic K."/>
            <person name="Shelest E."/>
            <person name="Sherlock G."/>
            <person name="Sophianopoulou V."/>
            <person name="Squina F.M."/>
            <person name="Sun H."/>
            <person name="Susca A."/>
            <person name="Todd R.B."/>
            <person name="Tsang A."/>
            <person name="Unkles S.E."/>
            <person name="van de Wiele N."/>
            <person name="van Rossen-Uffink D."/>
            <person name="Oliveira J.V."/>
            <person name="Vesth T.C."/>
            <person name="Visser J."/>
            <person name="Yu J.-H."/>
            <person name="Zhou M."/>
            <person name="Andersen M.R."/>
            <person name="Archer D.B."/>
            <person name="Baker S.E."/>
            <person name="Benoit I."/>
            <person name="Brakhage A.A."/>
            <person name="Braus G.H."/>
            <person name="Fischer R."/>
            <person name="Frisvad J.C."/>
            <person name="Goldman G.H."/>
            <person name="Houbraken J."/>
            <person name="Oakley B."/>
            <person name="Pocsi I."/>
            <person name="Scazzocchio C."/>
            <person name="Seiboth B."/>
            <person name="vanKuyk P.A."/>
            <person name="Wortman J."/>
            <person name="Dyer P.S."/>
            <person name="Grigoriev I.V."/>
        </authorList>
    </citation>
    <scope>NUCLEOTIDE SEQUENCE [LARGE SCALE GENOMIC DNA]</scope>
    <source>
        <strain evidence="3">CBS 516.65</strain>
    </source>
</reference>
<sequence>MVADSIIEIMNPAVGNHESHWGAYVASGEGFVFCDLFQDGIGDDPDILLAALFFFFFPLLAAFLCCGHVVRGVVRIRSVYSARCDCSQQSLCDNNSPVGPPMSMFSFPASISCSRMRHAHNTHAPSGTSLKSSMYIHRAPTGWFSGTIWNQRNKFPYHCFLFLFLKVPTIGINFSGTHTRLTGPPGS</sequence>
<dbReference type="Proteomes" id="UP000184300">
    <property type="component" value="Unassembled WGS sequence"/>
</dbReference>
<gene>
    <name evidence="2" type="ORF">ASPGLDRAFT_605149</name>
</gene>